<organism evidence="16 17">
    <name type="scientific">Gossypium barbadense</name>
    <name type="common">Sea Island cotton</name>
    <name type="synonym">Hibiscus barbadensis</name>
    <dbReference type="NCBI Taxonomy" id="3634"/>
    <lineage>
        <taxon>Eukaryota</taxon>
        <taxon>Viridiplantae</taxon>
        <taxon>Streptophyta</taxon>
        <taxon>Embryophyta</taxon>
        <taxon>Tracheophyta</taxon>
        <taxon>Spermatophyta</taxon>
        <taxon>Magnoliopsida</taxon>
        <taxon>eudicotyledons</taxon>
        <taxon>Gunneridae</taxon>
        <taxon>Pentapetalae</taxon>
        <taxon>rosids</taxon>
        <taxon>malvids</taxon>
        <taxon>Malvales</taxon>
        <taxon>Malvaceae</taxon>
        <taxon>Malvoideae</taxon>
        <taxon>Gossypium</taxon>
    </lineage>
</organism>
<dbReference type="Pfam" id="PF15288">
    <property type="entry name" value="zf-CCHC_6"/>
    <property type="match status" value="1"/>
</dbReference>
<evidence type="ECO:0000259" key="15">
    <source>
        <dbReference type="PROSITE" id="PS50053"/>
    </source>
</evidence>
<dbReference type="GO" id="GO:0017025">
    <property type="term" value="F:TBP-class protein binding"/>
    <property type="evidence" value="ECO:0007669"/>
    <property type="project" value="InterPro"/>
</dbReference>
<feature type="domain" description="Ubiquitin-like" evidence="15">
    <location>
        <begin position="640"/>
        <end position="710"/>
    </location>
</feature>
<evidence type="ECO:0000256" key="8">
    <source>
        <dbReference type="ARBA" id="ARBA00023163"/>
    </source>
</evidence>
<feature type="compositionally biased region" description="Basic and acidic residues" evidence="12">
    <location>
        <begin position="151"/>
        <end position="170"/>
    </location>
</feature>
<evidence type="ECO:0000256" key="5">
    <source>
        <dbReference type="ARBA" id="ARBA00023054"/>
    </source>
</evidence>
<dbReference type="PRINTS" id="PR00503">
    <property type="entry name" value="BROMODOMAIN"/>
</dbReference>
<evidence type="ECO:0008006" key="18">
    <source>
        <dbReference type="Google" id="ProtNLM"/>
    </source>
</evidence>
<comment type="subcellular location">
    <subcellularLocation>
        <location evidence="1">Nucleus</location>
    </subcellularLocation>
</comment>
<keyword evidence="7" id="KW-0010">Activator</keyword>
<keyword evidence="9" id="KW-0539">Nucleus</keyword>
<evidence type="ECO:0000256" key="13">
    <source>
        <dbReference type="SAM" id="SignalP"/>
    </source>
</evidence>
<dbReference type="SMART" id="SM00297">
    <property type="entry name" value="BROMO"/>
    <property type="match status" value="1"/>
</dbReference>
<dbReference type="PROSITE" id="PS50014">
    <property type="entry name" value="BROMODOMAIN_2"/>
    <property type="match status" value="1"/>
</dbReference>
<evidence type="ECO:0000256" key="2">
    <source>
        <dbReference type="ARBA" id="ARBA00009064"/>
    </source>
</evidence>
<feature type="compositionally biased region" description="Basic and acidic residues" evidence="12">
    <location>
        <begin position="1516"/>
        <end position="1525"/>
    </location>
</feature>
<evidence type="ECO:0000313" key="16">
    <source>
        <dbReference type="EMBL" id="PPS01732.1"/>
    </source>
</evidence>
<feature type="coiled-coil region" evidence="11">
    <location>
        <begin position="1556"/>
        <end position="1614"/>
    </location>
</feature>
<dbReference type="GO" id="GO:0004402">
    <property type="term" value="F:histone acetyltransferase activity"/>
    <property type="evidence" value="ECO:0007669"/>
    <property type="project" value="InterPro"/>
</dbReference>
<dbReference type="InterPro" id="IPR022591">
    <property type="entry name" value="TAF1_HAT_dom"/>
</dbReference>
<feature type="compositionally biased region" description="Basic and acidic residues" evidence="12">
    <location>
        <begin position="1499"/>
        <end position="1508"/>
    </location>
</feature>
<evidence type="ECO:0000256" key="10">
    <source>
        <dbReference type="PROSITE-ProRule" id="PRU00035"/>
    </source>
</evidence>
<evidence type="ECO:0000256" key="4">
    <source>
        <dbReference type="ARBA" id="ARBA00023015"/>
    </source>
</evidence>
<feature type="region of interest" description="Disordered" evidence="12">
    <location>
        <begin position="1495"/>
        <end position="1528"/>
    </location>
</feature>
<dbReference type="CDD" id="cd04369">
    <property type="entry name" value="Bromodomain"/>
    <property type="match status" value="1"/>
</dbReference>
<dbReference type="InterPro" id="IPR029071">
    <property type="entry name" value="Ubiquitin-like_domsf"/>
</dbReference>
<evidence type="ECO:0000256" key="1">
    <source>
        <dbReference type="ARBA" id="ARBA00004123"/>
    </source>
</evidence>
<keyword evidence="8" id="KW-0804">Transcription</keyword>
<evidence type="ECO:0000313" key="17">
    <source>
        <dbReference type="Proteomes" id="UP000239757"/>
    </source>
</evidence>
<evidence type="ECO:0000259" key="14">
    <source>
        <dbReference type="PROSITE" id="PS50014"/>
    </source>
</evidence>
<dbReference type="Pfam" id="PF00240">
    <property type="entry name" value="ubiquitin"/>
    <property type="match status" value="1"/>
</dbReference>
<feature type="chain" id="PRO_5015198676" description="Transcription initiation factor TFIID subunit 1" evidence="13">
    <location>
        <begin position="20"/>
        <end position="1839"/>
    </location>
</feature>
<evidence type="ECO:0000256" key="9">
    <source>
        <dbReference type="ARBA" id="ARBA00023242"/>
    </source>
</evidence>
<dbReference type="InterPro" id="IPR036427">
    <property type="entry name" value="Bromodomain-like_sf"/>
</dbReference>
<evidence type="ECO:0000256" key="11">
    <source>
        <dbReference type="SAM" id="Coils"/>
    </source>
</evidence>
<dbReference type="PROSITE" id="PS50053">
    <property type="entry name" value="UBIQUITIN_2"/>
    <property type="match status" value="1"/>
</dbReference>
<dbReference type="InterPro" id="IPR001487">
    <property type="entry name" value="Bromodomain"/>
</dbReference>
<dbReference type="SUPFAM" id="SSF47370">
    <property type="entry name" value="Bromodomain"/>
    <property type="match status" value="1"/>
</dbReference>
<dbReference type="Pfam" id="PF12157">
    <property type="entry name" value="DUF3591"/>
    <property type="match status" value="1"/>
</dbReference>
<evidence type="ECO:0000256" key="3">
    <source>
        <dbReference type="ARBA" id="ARBA00022853"/>
    </source>
</evidence>
<gene>
    <name evidence="16" type="ORF">GOBAR_AA18933</name>
</gene>
<keyword evidence="6 10" id="KW-0103">Bromodomain</keyword>
<dbReference type="OrthoDB" id="21449at2759"/>
<dbReference type="InterPro" id="IPR040240">
    <property type="entry name" value="TAF1"/>
</dbReference>
<feature type="signal peptide" evidence="13">
    <location>
        <begin position="1"/>
        <end position="19"/>
    </location>
</feature>
<protein>
    <recommendedName>
        <fullName evidence="18">Transcription initiation factor TFIID subunit 1</fullName>
    </recommendedName>
</protein>
<proteinExistence type="inferred from homology"/>
<dbReference type="InterPro" id="IPR041670">
    <property type="entry name" value="Znf-CCHC_6"/>
</dbReference>
<comment type="similarity">
    <text evidence="2">Belongs to the TAF1 family.</text>
</comment>
<dbReference type="Gene3D" id="3.10.20.90">
    <property type="entry name" value="Phosphatidylinositol 3-kinase Catalytic Subunit, Chain A, domain 1"/>
    <property type="match status" value="1"/>
</dbReference>
<sequence>MSITPVILMLIILMTFITDNKLYFFQDAKEHLAAVADKLGPSLTDIDLSEKSPHIPADAADQGDVVWLGNLSHALLYDEKYENAIDYEDIDEEYEGPEIQAATEEDHLLPKKEYFSADVSSALEPKASVFDDENYDEDEESEKEQEVVVEQEEHLAATFEVEKSPGHDVHCGSSDSEDQVDGTEDLQEEPDAPEEPLDSKSSTPLPVLCVEDGMVILRFSEIFGIHEPLKKAAKRDRGYFTHREKYKSMDASDLVEEDEEAFLKDAGQGFSFIGWENAIQQDRSEFTDDALVKGGLEISEHSEEHVKDSYSNPEAMKEGVVVNLSSGLQSPSRPRFFPLDQLDWEEQIVWDNSPARSGNSLESPEICVSDLEASVSRETIPETGQNLLSEQSIESYEKDHDSGLCHSSIVLESFDSKTSSGPMDLPFLESRFHPQLLRLGSQLRVDSLNDSDGKTDVTMDPDKSDVMKCFRKLTLQNKDITEGSWLDNIIWEPHSVIAKPKLILDLQDEQMLFEILDNNESKHLQLHAGAMVIARSAKPSSHSSEVLDHKHQSGWQFNIANDKFYLNRKVSQQLQSNPNKRMAHGVRVHHSAPALKLQTMKLKLSNKDLANFHRPRAIWYPHDIEVAVRQQGRLPTQGPMKVILKSLGGKGSKLHVDAEETVSSVKAKASKKLDFKPSETVKIFYLGKELEDDMSLAAQNVPPNSLLHLIRTRIHLWPRAQKLPRENKYCEERPLLLSNVGMGANLCTYYQKTSSGDQTSGLLRNGNETLGNVLLLEPADKSPFIGDIKAGYSQSSLETNMYKAPIFSHKVPSTDFLLVRSPKGKLSIRRIDRIAVVGQQPSINSTELLQFGADYIQEPLMEVFAPGSKNIQTYLMNRMLVYVYREFSTSAKRGLIPFMGTDELFTHFPNLSDAIVRKKLKECAYLRRDKNGRQIWSMKPDFHIPPEGVLRKLVSPEHVCAYESMQAGLYRLKHLGITRLTTLTSVSSAMSQLPDEAIALAAASHIERELQITPWNLSSNFVACTSQDRDNIERLEITGVGDPSGRGLGFSYVRTAPKAPVSNAVMKKKTAAARGGSSVTGTDADLRRLSMEAAREVLLKFNVPDEVIAKQTRWHRIAMIRKLSSEQAASGVKVDPTTISKYARGQRMSFLQLQQQTREKCQEIWDRQIQSLSAVDGEENESDSEANSDLDSFAGDLENLLDAEEFEEGEEGNNNNKVDKADAVKGLKMRRRPYKAQAEEEIEDEAAEAAELCRLLMDEDAGLTFGLQPRIGVESLQRVKKTSIIPKQIVRSTQSNGSYPMNENFVKDTKDLFKEKKSSRETFVCGACGQLGHMRTNKHCPKYGEDPETQVEATELEKTPGKSTSLEPFGQSQLKMMKKKLITKSATKIAVVEASEGEKSSTNTKALPLKFKCSTDRPSDKLTSGGTQSSDHPVTSDPENGAKSAAKVSKIIISNRAKPDEMQVDSHKLPVVIRHQVDTDRGQAESHKKSIVIKPPANMERDQVEPHKPSVVIRPPADKDKDQPQKKIIIKRPKEVIDLDQLSQEGGTYPEYRKTKKIVELARKLYEEEMRLLEERERFAEITRYTEDIRREREEEERQKAKKKKKKKAEIKEDYLEDYRTRRNDRRAPERDRGAKRKPVELGRYGAEYVPPTKRRRGGEVGLANILERIVETLRDNTEVSYLFLKPVSKKEAPDYLNIVKHPMDLSTIRDKVRRMEYKNQEEFRHDVWQIAYNAHIYNDGRNPGIPPLADQLLELCDYLLHENSDSLAEAEADFLQKLEVPSTLPQILRQIDYLLLQLSIGRVQLKKDNQAELSMLMSNEISHGLSLPFHHYRSKLGR</sequence>
<name>A0A2P5XEK1_GOSBA</name>
<dbReference type="Proteomes" id="UP000239757">
    <property type="component" value="Unassembled WGS sequence"/>
</dbReference>
<evidence type="ECO:0000256" key="7">
    <source>
        <dbReference type="ARBA" id="ARBA00023159"/>
    </source>
</evidence>
<dbReference type="FunFam" id="1.20.920.10:FF:000043">
    <property type="entry name" value="Transcription initiation factor TFIID subunit 1"/>
    <property type="match status" value="1"/>
</dbReference>
<dbReference type="SMART" id="SM00213">
    <property type="entry name" value="UBQ"/>
    <property type="match status" value="1"/>
</dbReference>
<dbReference type="Pfam" id="PF00439">
    <property type="entry name" value="Bromodomain"/>
    <property type="match status" value="1"/>
</dbReference>
<dbReference type="PANTHER" id="PTHR13900:SF0">
    <property type="entry name" value="TRANSCRIPTION INITIATION FACTOR TFIID SUBUNIT 1"/>
    <property type="match status" value="1"/>
</dbReference>
<dbReference type="GO" id="GO:0016251">
    <property type="term" value="F:RNA polymerase II general transcription initiation factor activity"/>
    <property type="evidence" value="ECO:0007669"/>
    <property type="project" value="InterPro"/>
</dbReference>
<dbReference type="InterPro" id="IPR000626">
    <property type="entry name" value="Ubiquitin-like_dom"/>
</dbReference>
<dbReference type="EMBL" id="KZ665064">
    <property type="protein sequence ID" value="PPS01732.1"/>
    <property type="molecule type" value="Genomic_DNA"/>
</dbReference>
<accession>A0A2P5XEK1</accession>
<dbReference type="GO" id="GO:0051123">
    <property type="term" value="P:RNA polymerase II preinitiation complex assembly"/>
    <property type="evidence" value="ECO:0007669"/>
    <property type="project" value="TreeGrafter"/>
</dbReference>
<dbReference type="FunFam" id="3.10.20.90:FF:000223">
    <property type="entry name" value="Transcription initiation factor TFIID subunit 1"/>
    <property type="match status" value="1"/>
</dbReference>
<dbReference type="InterPro" id="IPR018359">
    <property type="entry name" value="Bromodomain_CS"/>
</dbReference>
<evidence type="ECO:0000256" key="6">
    <source>
        <dbReference type="ARBA" id="ARBA00023117"/>
    </source>
</evidence>
<reference evidence="16 17" key="1">
    <citation type="submission" date="2015-01" db="EMBL/GenBank/DDBJ databases">
        <title>Genome of allotetraploid Gossypium barbadense reveals genomic plasticity and fiber elongation in cotton evolution.</title>
        <authorList>
            <person name="Chen X."/>
            <person name="Liu X."/>
            <person name="Zhao B."/>
            <person name="Zheng H."/>
            <person name="Hu Y."/>
            <person name="Lu G."/>
            <person name="Yang C."/>
            <person name="Chen J."/>
            <person name="Shan C."/>
            <person name="Zhang L."/>
            <person name="Zhou Y."/>
            <person name="Wang L."/>
            <person name="Guo W."/>
            <person name="Bai Y."/>
            <person name="Ruan J."/>
            <person name="Shangguan X."/>
            <person name="Mao Y."/>
            <person name="Jiang J."/>
            <person name="Zhu Y."/>
            <person name="Lei J."/>
            <person name="Kang H."/>
            <person name="Chen S."/>
            <person name="He X."/>
            <person name="Wang R."/>
            <person name="Wang Y."/>
            <person name="Chen J."/>
            <person name="Wang L."/>
            <person name="Yu S."/>
            <person name="Wang B."/>
            <person name="Wei J."/>
            <person name="Song S."/>
            <person name="Lu X."/>
            <person name="Gao Z."/>
            <person name="Gu W."/>
            <person name="Deng X."/>
            <person name="Ma D."/>
            <person name="Wang S."/>
            <person name="Liang W."/>
            <person name="Fang L."/>
            <person name="Cai C."/>
            <person name="Zhu X."/>
            <person name="Zhou B."/>
            <person name="Zhang Y."/>
            <person name="Chen Z."/>
            <person name="Xu S."/>
            <person name="Zhu R."/>
            <person name="Wang S."/>
            <person name="Zhang T."/>
            <person name="Zhao G."/>
        </authorList>
    </citation>
    <scope>NUCLEOTIDE SEQUENCE [LARGE SCALE GENOMIC DNA]</scope>
    <source>
        <strain evidence="17">cv. Xinhai21</strain>
        <tissue evidence="16">Leaf</tissue>
    </source>
</reference>
<keyword evidence="3" id="KW-0156">Chromatin regulator</keyword>
<dbReference type="CDD" id="cd17064">
    <property type="entry name" value="Ubl_TAFs_like"/>
    <property type="match status" value="1"/>
</dbReference>
<feature type="region of interest" description="Disordered" evidence="12">
    <location>
        <begin position="1412"/>
        <end position="1443"/>
    </location>
</feature>
<keyword evidence="13" id="KW-0732">Signal</keyword>
<feature type="region of interest" description="Disordered" evidence="12">
    <location>
        <begin position="126"/>
        <end position="205"/>
    </location>
</feature>
<keyword evidence="5 11" id="KW-0175">Coiled coil</keyword>
<feature type="domain" description="Bromo" evidence="14">
    <location>
        <begin position="1676"/>
        <end position="1746"/>
    </location>
</feature>
<dbReference type="GO" id="GO:0005669">
    <property type="term" value="C:transcription factor TFIID complex"/>
    <property type="evidence" value="ECO:0007669"/>
    <property type="project" value="InterPro"/>
</dbReference>
<feature type="compositionally biased region" description="Acidic residues" evidence="12">
    <location>
        <begin position="175"/>
        <end position="196"/>
    </location>
</feature>
<dbReference type="PROSITE" id="PS00633">
    <property type="entry name" value="BROMODOMAIN_1"/>
    <property type="match status" value="1"/>
</dbReference>
<evidence type="ECO:0000256" key="12">
    <source>
        <dbReference type="SAM" id="MobiDB-lite"/>
    </source>
</evidence>
<dbReference type="Gene3D" id="1.20.920.10">
    <property type="entry name" value="Bromodomain-like"/>
    <property type="match status" value="1"/>
</dbReference>
<dbReference type="SUPFAM" id="SSF54236">
    <property type="entry name" value="Ubiquitin-like"/>
    <property type="match status" value="1"/>
</dbReference>
<feature type="compositionally biased region" description="Polar residues" evidence="12">
    <location>
        <begin position="1421"/>
        <end position="1433"/>
    </location>
</feature>
<feature type="compositionally biased region" description="Acidic residues" evidence="12">
    <location>
        <begin position="130"/>
        <end position="150"/>
    </location>
</feature>
<keyword evidence="4" id="KW-0805">Transcription regulation</keyword>
<dbReference type="PANTHER" id="PTHR13900">
    <property type="entry name" value="TRANSCRIPTION INITIATION FACTOR TFIID"/>
    <property type="match status" value="1"/>
</dbReference>